<sequence>MTITFQILTALAFLLSCRVYLVLPTSCHPKPPRRYSNKCSLAIFLGSGGHTSEALMLTSALDLTRYAPRTYIISEGDTLSAKKAIAFEIHLQAAEPTPQDYRILRIPRARRVHQSLLTVPPTFMHSLLACIHLVTISPLLGRGTIGAPFVDLLILNGPGTCVTLCAAIVLNKLIGLPSPKMIYVESFARVESLSLTGRILRHVVDRFIVQWPGLLSADGREECYGCLV</sequence>
<evidence type="ECO:0000256" key="4">
    <source>
        <dbReference type="ARBA" id="ARBA00011335"/>
    </source>
</evidence>
<dbReference type="GO" id="GO:0006488">
    <property type="term" value="P:dolichol-linked oligosaccharide biosynthetic process"/>
    <property type="evidence" value="ECO:0007669"/>
    <property type="project" value="InterPro"/>
</dbReference>
<evidence type="ECO:0000256" key="3">
    <source>
        <dbReference type="ARBA" id="ARBA00009731"/>
    </source>
</evidence>
<dbReference type="STRING" id="930991.A0A0D0EAU6"/>
<evidence type="ECO:0000256" key="6">
    <source>
        <dbReference type="ARBA" id="ARBA00022692"/>
    </source>
</evidence>
<keyword evidence="12" id="KW-0732">Signal</keyword>
<evidence type="ECO:0000256" key="12">
    <source>
        <dbReference type="SAM" id="SignalP"/>
    </source>
</evidence>
<dbReference type="FunCoup" id="A0A0D0EAU6">
    <property type="interactions" value="133"/>
</dbReference>
<dbReference type="AlphaFoldDB" id="A0A0D0EAU6"/>
<evidence type="ECO:0000256" key="2">
    <source>
        <dbReference type="ARBA" id="ARBA00004590"/>
    </source>
</evidence>
<dbReference type="OrthoDB" id="17098at2759"/>
<evidence type="ECO:0000256" key="9">
    <source>
        <dbReference type="ARBA" id="ARBA00023136"/>
    </source>
</evidence>
<comment type="function">
    <text evidence="11">Involved in protein N-glycosylation. Essential for the second step of the dolichol-linked oligosaccharide pathway. Anchors the catalytic subunit ALG13 to the ER.</text>
</comment>
<evidence type="ECO:0000313" key="14">
    <source>
        <dbReference type="Proteomes" id="UP000054538"/>
    </source>
</evidence>
<keyword evidence="13" id="KW-0808">Transferase</keyword>
<dbReference type="Pfam" id="PF08660">
    <property type="entry name" value="Alg14"/>
    <property type="match status" value="1"/>
</dbReference>
<keyword evidence="7 11" id="KW-0256">Endoplasmic reticulum</keyword>
<comment type="similarity">
    <text evidence="3 11">Belongs to the ALG14 family.</text>
</comment>
<comment type="subcellular location">
    <subcellularLocation>
        <location evidence="1 11">Endoplasmic reticulum membrane</location>
        <topology evidence="1 11">Single-pass membrane protein</topology>
    </subcellularLocation>
    <subcellularLocation>
        <location evidence="2">Nucleus membrane</location>
        <topology evidence="2">Single-pass membrane protein</topology>
    </subcellularLocation>
</comment>
<feature type="chain" id="PRO_5002208992" description="UDP-N-acetylglucosamine transferase subunit ALG14" evidence="12">
    <location>
        <begin position="25"/>
        <end position="228"/>
    </location>
</feature>
<dbReference type="InterPro" id="IPR013969">
    <property type="entry name" value="Oligosacch_biosynth_Alg14"/>
</dbReference>
<dbReference type="Gene3D" id="3.40.50.2000">
    <property type="entry name" value="Glycogen Phosphorylase B"/>
    <property type="match status" value="1"/>
</dbReference>
<dbReference type="GO" id="GO:0043541">
    <property type="term" value="C:UDP-N-acetylglucosamine transferase complex"/>
    <property type="evidence" value="ECO:0007669"/>
    <property type="project" value="TreeGrafter"/>
</dbReference>
<evidence type="ECO:0000256" key="11">
    <source>
        <dbReference type="RuleBase" id="RU362127"/>
    </source>
</evidence>
<accession>A0A0D0EAU6</accession>
<proteinExistence type="inferred from homology"/>
<keyword evidence="8" id="KW-1133">Transmembrane helix</keyword>
<dbReference type="PANTHER" id="PTHR12154">
    <property type="entry name" value="GLYCOSYL TRANSFERASE-RELATED"/>
    <property type="match status" value="1"/>
</dbReference>
<organism evidence="13 14">
    <name type="scientific">Paxillus rubicundulus Ve08.2h10</name>
    <dbReference type="NCBI Taxonomy" id="930991"/>
    <lineage>
        <taxon>Eukaryota</taxon>
        <taxon>Fungi</taxon>
        <taxon>Dikarya</taxon>
        <taxon>Basidiomycota</taxon>
        <taxon>Agaricomycotina</taxon>
        <taxon>Agaricomycetes</taxon>
        <taxon>Agaricomycetidae</taxon>
        <taxon>Boletales</taxon>
        <taxon>Paxilineae</taxon>
        <taxon>Paxillaceae</taxon>
        <taxon>Paxillus</taxon>
    </lineage>
</organism>
<reference evidence="13 14" key="1">
    <citation type="submission" date="2014-04" db="EMBL/GenBank/DDBJ databases">
        <authorList>
            <consortium name="DOE Joint Genome Institute"/>
            <person name="Kuo A."/>
            <person name="Kohler A."/>
            <person name="Jargeat P."/>
            <person name="Nagy L.G."/>
            <person name="Floudas D."/>
            <person name="Copeland A."/>
            <person name="Barry K.W."/>
            <person name="Cichocki N."/>
            <person name="Veneault-Fourrey C."/>
            <person name="LaButti K."/>
            <person name="Lindquist E.A."/>
            <person name="Lipzen A."/>
            <person name="Lundell T."/>
            <person name="Morin E."/>
            <person name="Murat C."/>
            <person name="Sun H."/>
            <person name="Tunlid A."/>
            <person name="Henrissat B."/>
            <person name="Grigoriev I.V."/>
            <person name="Hibbett D.S."/>
            <person name="Martin F."/>
            <person name="Nordberg H.P."/>
            <person name="Cantor M.N."/>
            <person name="Hua S.X."/>
        </authorList>
    </citation>
    <scope>NUCLEOTIDE SEQUENCE [LARGE SCALE GENOMIC DNA]</scope>
    <source>
        <strain evidence="13 14">Ve08.2h10</strain>
    </source>
</reference>
<protein>
    <recommendedName>
        <fullName evidence="5 11">UDP-N-acetylglucosamine transferase subunit ALG14</fullName>
    </recommendedName>
    <alternativeName>
        <fullName evidence="10 11">Asparagine-linked glycosylation protein 14</fullName>
    </alternativeName>
</protein>
<evidence type="ECO:0000256" key="5">
    <source>
        <dbReference type="ARBA" id="ARBA00017467"/>
    </source>
</evidence>
<evidence type="ECO:0000256" key="7">
    <source>
        <dbReference type="ARBA" id="ARBA00022824"/>
    </source>
</evidence>
<name>A0A0D0EAU6_9AGAM</name>
<reference evidence="14" key="2">
    <citation type="submission" date="2015-01" db="EMBL/GenBank/DDBJ databases">
        <title>Evolutionary Origins and Diversification of the Mycorrhizal Mutualists.</title>
        <authorList>
            <consortium name="DOE Joint Genome Institute"/>
            <consortium name="Mycorrhizal Genomics Consortium"/>
            <person name="Kohler A."/>
            <person name="Kuo A."/>
            <person name="Nagy L.G."/>
            <person name="Floudas D."/>
            <person name="Copeland A."/>
            <person name="Barry K.W."/>
            <person name="Cichocki N."/>
            <person name="Veneault-Fourrey C."/>
            <person name="LaButti K."/>
            <person name="Lindquist E.A."/>
            <person name="Lipzen A."/>
            <person name="Lundell T."/>
            <person name="Morin E."/>
            <person name="Murat C."/>
            <person name="Riley R."/>
            <person name="Ohm R."/>
            <person name="Sun H."/>
            <person name="Tunlid A."/>
            <person name="Henrissat B."/>
            <person name="Grigoriev I.V."/>
            <person name="Hibbett D.S."/>
            <person name="Martin F."/>
        </authorList>
    </citation>
    <scope>NUCLEOTIDE SEQUENCE [LARGE SCALE GENOMIC DNA]</scope>
    <source>
        <strain evidence="14">Ve08.2h10</strain>
    </source>
</reference>
<evidence type="ECO:0000256" key="10">
    <source>
        <dbReference type="ARBA" id="ARBA00032062"/>
    </source>
</evidence>
<dbReference type="PANTHER" id="PTHR12154:SF4">
    <property type="entry name" value="UDP-N-ACETYLGLUCOSAMINE TRANSFERASE SUBUNIT ALG14 HOMOLOG"/>
    <property type="match status" value="1"/>
</dbReference>
<evidence type="ECO:0000256" key="8">
    <source>
        <dbReference type="ARBA" id="ARBA00022989"/>
    </source>
</evidence>
<evidence type="ECO:0000256" key="1">
    <source>
        <dbReference type="ARBA" id="ARBA00004389"/>
    </source>
</evidence>
<dbReference type="Proteomes" id="UP000054538">
    <property type="component" value="Unassembled WGS sequence"/>
</dbReference>
<dbReference type="HOGENOM" id="CLU_064541_0_1_1"/>
<dbReference type="InParanoid" id="A0A0D0EAU6"/>
<keyword evidence="6" id="KW-0812">Transmembrane</keyword>
<evidence type="ECO:0000313" key="13">
    <source>
        <dbReference type="EMBL" id="KIL00700.1"/>
    </source>
</evidence>
<dbReference type="GO" id="GO:0031965">
    <property type="term" value="C:nuclear membrane"/>
    <property type="evidence" value="ECO:0007669"/>
    <property type="project" value="UniProtKB-SubCell"/>
</dbReference>
<feature type="signal peptide" evidence="12">
    <location>
        <begin position="1"/>
        <end position="24"/>
    </location>
</feature>
<keyword evidence="14" id="KW-1185">Reference proteome</keyword>
<comment type="subunit">
    <text evidence="4 11">Heterodimer with ALG13 to form a functional enzyme.</text>
</comment>
<keyword evidence="9" id="KW-0472">Membrane</keyword>
<dbReference type="EMBL" id="KN824828">
    <property type="protein sequence ID" value="KIL00700.1"/>
    <property type="molecule type" value="Genomic_DNA"/>
</dbReference>
<gene>
    <name evidence="11" type="primary">ALG14</name>
    <name evidence="13" type="ORF">PAXRUDRAFT_821386</name>
</gene>
<dbReference type="GO" id="GO:0004577">
    <property type="term" value="F:N-acetylglucosaminyldiphosphodolichol N-acetylglucosaminyltransferase activity"/>
    <property type="evidence" value="ECO:0007669"/>
    <property type="project" value="TreeGrafter"/>
</dbReference>